<protein>
    <submittedName>
        <fullName evidence="2">Uncharacterized protein</fullName>
    </submittedName>
</protein>
<comment type="caution">
    <text evidence="2">The sequence shown here is derived from an EMBL/GenBank/DDBJ whole genome shotgun (WGS) entry which is preliminary data.</text>
</comment>
<evidence type="ECO:0000313" key="2">
    <source>
        <dbReference type="EMBL" id="KKL84015.1"/>
    </source>
</evidence>
<feature type="compositionally biased region" description="Acidic residues" evidence="1">
    <location>
        <begin position="46"/>
        <end position="57"/>
    </location>
</feature>
<dbReference type="EMBL" id="LAZR01021818">
    <property type="protein sequence ID" value="KKL84015.1"/>
    <property type="molecule type" value="Genomic_DNA"/>
</dbReference>
<accession>A0A0F9HQS6</accession>
<proteinExistence type="predicted"/>
<feature type="region of interest" description="Disordered" evidence="1">
    <location>
        <begin position="275"/>
        <end position="306"/>
    </location>
</feature>
<organism evidence="2">
    <name type="scientific">marine sediment metagenome</name>
    <dbReference type="NCBI Taxonomy" id="412755"/>
    <lineage>
        <taxon>unclassified sequences</taxon>
        <taxon>metagenomes</taxon>
        <taxon>ecological metagenomes</taxon>
    </lineage>
</organism>
<name>A0A0F9HQS6_9ZZZZ</name>
<dbReference type="AlphaFoldDB" id="A0A0F9HQS6"/>
<feature type="compositionally biased region" description="Low complexity" evidence="1">
    <location>
        <begin position="27"/>
        <end position="45"/>
    </location>
</feature>
<feature type="region of interest" description="Disordered" evidence="1">
    <location>
        <begin position="19"/>
        <end position="57"/>
    </location>
</feature>
<sequence>MPEELEVSVHSAFQAAVAELEGEAPSEAETALPAVEAEPPAVQEQAETDPVEQAEEVADANQPEVDAEMQDLFNDFVEGEAGEADAEAEVDPVEAFVNSEEFLTTKVELKTSEGNVTVEIGELTDGYLRQSDYTVKTQEVAAEREGLKEASEFIAAFREDPVAFARSMAVQAGLLEEGAEPVKAIDVAKVLSPEDMEAEIGRRVDERFDSDPRTADLVLAQAQVTANAEFARIEKTHSVNLTPEVRQSIIDEAARRGTGDLELVSGFLLNQAKAKRSQGSLRDAAPSRPTRPAAPGSDAEPSKPVIVTPEDAFIAAEAELANVTD</sequence>
<feature type="compositionally biased region" description="Low complexity" evidence="1">
    <location>
        <begin position="282"/>
        <end position="295"/>
    </location>
</feature>
<evidence type="ECO:0000256" key="1">
    <source>
        <dbReference type="SAM" id="MobiDB-lite"/>
    </source>
</evidence>
<reference evidence="2" key="1">
    <citation type="journal article" date="2015" name="Nature">
        <title>Complex archaea that bridge the gap between prokaryotes and eukaryotes.</title>
        <authorList>
            <person name="Spang A."/>
            <person name="Saw J.H."/>
            <person name="Jorgensen S.L."/>
            <person name="Zaremba-Niedzwiedzka K."/>
            <person name="Martijn J."/>
            <person name="Lind A.E."/>
            <person name="van Eijk R."/>
            <person name="Schleper C."/>
            <person name="Guy L."/>
            <person name="Ettema T.J."/>
        </authorList>
    </citation>
    <scope>NUCLEOTIDE SEQUENCE</scope>
</reference>
<gene>
    <name evidence="2" type="ORF">LCGC14_1968970</name>
</gene>